<name>A0A3P7L7T7_STRVU</name>
<dbReference type="EMBL" id="UYYB01103097">
    <property type="protein sequence ID" value="VDM78835.1"/>
    <property type="molecule type" value="Genomic_DNA"/>
</dbReference>
<keyword evidence="3" id="KW-1185">Reference proteome</keyword>
<accession>A0A3P7L7T7</accession>
<dbReference type="AlphaFoldDB" id="A0A3P7L7T7"/>
<reference evidence="2 3" key="1">
    <citation type="submission" date="2018-11" db="EMBL/GenBank/DDBJ databases">
        <authorList>
            <consortium name="Pathogen Informatics"/>
        </authorList>
    </citation>
    <scope>NUCLEOTIDE SEQUENCE [LARGE SCALE GENOMIC DNA]</scope>
</reference>
<evidence type="ECO:0000256" key="1">
    <source>
        <dbReference type="SAM" id="MobiDB-lite"/>
    </source>
</evidence>
<gene>
    <name evidence="2" type="ORF">SVUK_LOCUS13833</name>
</gene>
<proteinExistence type="predicted"/>
<dbReference type="Proteomes" id="UP000270094">
    <property type="component" value="Unassembled WGS sequence"/>
</dbReference>
<dbReference type="OrthoDB" id="5866179at2759"/>
<evidence type="ECO:0000313" key="3">
    <source>
        <dbReference type="Proteomes" id="UP000270094"/>
    </source>
</evidence>
<sequence length="76" mass="8909">MDQLRQKVNEKRSRHSDTSKEDDYTIYGYGVTVSESGSHSKNNIEDEDIYVYGDEWSSEDDDGRFAHYCAHSPFYF</sequence>
<organism evidence="2 3">
    <name type="scientific">Strongylus vulgaris</name>
    <name type="common">Blood worm</name>
    <dbReference type="NCBI Taxonomy" id="40348"/>
    <lineage>
        <taxon>Eukaryota</taxon>
        <taxon>Metazoa</taxon>
        <taxon>Ecdysozoa</taxon>
        <taxon>Nematoda</taxon>
        <taxon>Chromadorea</taxon>
        <taxon>Rhabditida</taxon>
        <taxon>Rhabditina</taxon>
        <taxon>Rhabditomorpha</taxon>
        <taxon>Strongyloidea</taxon>
        <taxon>Strongylidae</taxon>
        <taxon>Strongylus</taxon>
    </lineage>
</organism>
<protein>
    <submittedName>
        <fullName evidence="2">Uncharacterized protein</fullName>
    </submittedName>
</protein>
<feature type="region of interest" description="Disordered" evidence="1">
    <location>
        <begin position="1"/>
        <end position="22"/>
    </location>
</feature>
<evidence type="ECO:0000313" key="2">
    <source>
        <dbReference type="EMBL" id="VDM78835.1"/>
    </source>
</evidence>